<proteinExistence type="predicted"/>
<feature type="coiled-coil region" evidence="1">
    <location>
        <begin position="1"/>
        <end position="38"/>
    </location>
</feature>
<name>A0A5B6VDT4_9ROSI</name>
<accession>A0A5B6VDT4</accession>
<comment type="caution">
    <text evidence="2">The sequence shown here is derived from an EMBL/GenBank/DDBJ whole genome shotgun (WGS) entry which is preliminary data.</text>
</comment>
<evidence type="ECO:0000256" key="1">
    <source>
        <dbReference type="SAM" id="Coils"/>
    </source>
</evidence>
<keyword evidence="3" id="KW-1185">Reference proteome</keyword>
<sequence length="73" mass="8381">MIELKANQAKIEELKRKIEELEAAMQNCELRIKLLEMNIRGVNKGKSTAVNLRDENRDSTYPLGFTPVHIQAQ</sequence>
<reference evidence="3" key="1">
    <citation type="journal article" date="2019" name="Plant Biotechnol. J.">
        <title>Genome sequencing of the Australian wild diploid species Gossypium australe highlights disease resistance and delayed gland morphogenesis.</title>
        <authorList>
            <person name="Cai Y."/>
            <person name="Cai X."/>
            <person name="Wang Q."/>
            <person name="Wang P."/>
            <person name="Zhang Y."/>
            <person name="Cai C."/>
            <person name="Xu Y."/>
            <person name="Wang K."/>
            <person name="Zhou Z."/>
            <person name="Wang C."/>
            <person name="Geng S."/>
            <person name="Li B."/>
            <person name="Dong Q."/>
            <person name="Hou Y."/>
            <person name="Wang H."/>
            <person name="Ai P."/>
            <person name="Liu Z."/>
            <person name="Yi F."/>
            <person name="Sun M."/>
            <person name="An G."/>
            <person name="Cheng J."/>
            <person name="Zhang Y."/>
            <person name="Shi Q."/>
            <person name="Xie Y."/>
            <person name="Shi X."/>
            <person name="Chang Y."/>
            <person name="Huang F."/>
            <person name="Chen Y."/>
            <person name="Hong S."/>
            <person name="Mi L."/>
            <person name="Sun Q."/>
            <person name="Zhang L."/>
            <person name="Zhou B."/>
            <person name="Peng R."/>
            <person name="Zhang X."/>
            <person name="Liu F."/>
        </authorList>
    </citation>
    <scope>NUCLEOTIDE SEQUENCE [LARGE SCALE GENOMIC DNA]</scope>
    <source>
        <strain evidence="3">cv. PA1801</strain>
    </source>
</reference>
<keyword evidence="1" id="KW-0175">Coiled coil</keyword>
<gene>
    <name evidence="2" type="ORF">EPI10_002327</name>
</gene>
<organism evidence="2 3">
    <name type="scientific">Gossypium australe</name>
    <dbReference type="NCBI Taxonomy" id="47621"/>
    <lineage>
        <taxon>Eukaryota</taxon>
        <taxon>Viridiplantae</taxon>
        <taxon>Streptophyta</taxon>
        <taxon>Embryophyta</taxon>
        <taxon>Tracheophyta</taxon>
        <taxon>Spermatophyta</taxon>
        <taxon>Magnoliopsida</taxon>
        <taxon>eudicotyledons</taxon>
        <taxon>Gunneridae</taxon>
        <taxon>Pentapetalae</taxon>
        <taxon>rosids</taxon>
        <taxon>malvids</taxon>
        <taxon>Malvales</taxon>
        <taxon>Malvaceae</taxon>
        <taxon>Malvoideae</taxon>
        <taxon>Gossypium</taxon>
    </lineage>
</organism>
<evidence type="ECO:0000313" key="2">
    <source>
        <dbReference type="EMBL" id="KAA3467303.1"/>
    </source>
</evidence>
<dbReference type="Proteomes" id="UP000325315">
    <property type="component" value="Unassembled WGS sequence"/>
</dbReference>
<dbReference type="AlphaFoldDB" id="A0A5B6VDT4"/>
<protein>
    <submittedName>
        <fullName evidence="2">Involucrin-like</fullName>
    </submittedName>
</protein>
<evidence type="ECO:0000313" key="3">
    <source>
        <dbReference type="Proteomes" id="UP000325315"/>
    </source>
</evidence>
<dbReference type="EMBL" id="SMMG02000007">
    <property type="protein sequence ID" value="KAA3467303.1"/>
    <property type="molecule type" value="Genomic_DNA"/>
</dbReference>